<feature type="compositionally biased region" description="Polar residues" evidence="1">
    <location>
        <begin position="48"/>
        <end position="57"/>
    </location>
</feature>
<keyword evidence="3" id="KW-1185">Reference proteome</keyword>
<organism evidence="2 3">
    <name type="scientific">Stylonychia lemnae</name>
    <name type="common">Ciliate</name>
    <dbReference type="NCBI Taxonomy" id="5949"/>
    <lineage>
        <taxon>Eukaryota</taxon>
        <taxon>Sar</taxon>
        <taxon>Alveolata</taxon>
        <taxon>Ciliophora</taxon>
        <taxon>Intramacronucleata</taxon>
        <taxon>Spirotrichea</taxon>
        <taxon>Stichotrichia</taxon>
        <taxon>Sporadotrichida</taxon>
        <taxon>Oxytrichidae</taxon>
        <taxon>Stylonychinae</taxon>
        <taxon>Stylonychia</taxon>
    </lineage>
</organism>
<feature type="region of interest" description="Disordered" evidence="1">
    <location>
        <begin position="819"/>
        <end position="852"/>
    </location>
</feature>
<evidence type="ECO:0000313" key="2">
    <source>
        <dbReference type="EMBL" id="CDW79384.1"/>
    </source>
</evidence>
<evidence type="ECO:0000256" key="1">
    <source>
        <dbReference type="SAM" id="MobiDB-lite"/>
    </source>
</evidence>
<feature type="compositionally biased region" description="Polar residues" evidence="1">
    <location>
        <begin position="819"/>
        <end position="834"/>
    </location>
</feature>
<feature type="region of interest" description="Disordered" evidence="1">
    <location>
        <begin position="42"/>
        <end position="75"/>
    </location>
</feature>
<accession>A0A078AB59</accession>
<gene>
    <name evidence="2" type="primary">Contig17881.g19006</name>
    <name evidence="2" type="ORF">STYLEM_8372</name>
</gene>
<proteinExistence type="predicted"/>
<dbReference type="InParanoid" id="A0A078AB59"/>
<name>A0A078AB59_STYLE</name>
<dbReference type="Proteomes" id="UP000039865">
    <property type="component" value="Unassembled WGS sequence"/>
</dbReference>
<dbReference type="AlphaFoldDB" id="A0A078AB59"/>
<reference evidence="2 3" key="1">
    <citation type="submission" date="2014-06" db="EMBL/GenBank/DDBJ databases">
        <authorList>
            <person name="Swart Estienne"/>
        </authorList>
    </citation>
    <scope>NUCLEOTIDE SEQUENCE [LARGE SCALE GENOMIC DNA]</scope>
    <source>
        <strain evidence="2 3">130c</strain>
    </source>
</reference>
<dbReference type="OrthoDB" id="10552666at2759"/>
<feature type="compositionally biased region" description="Low complexity" evidence="1">
    <location>
        <begin position="61"/>
        <end position="71"/>
    </location>
</feature>
<sequence>MAKISSTGSAHANHLIYNHQSNNHYGIGGNAQSPINIYNNGGNPIQISNGGTENMIHSSSRDSSQNQQSSQNMTEKTHVQNYYDSLLALFADNFCKCQDQNCKQELTNQLQQYMKLDFSKKIVNDFINIISGTSKSGKLVNIMAFLFRSLSIHNISKDLMDDLIGLFMMLYLKSNQTLKLALLTDLENAFILVKQKETAIFVDKKFVYKILFYNLFQFKKCQNSYEKSGTQPGDKQPQQCENLQIDNVKKRISQQNKEKKNKGNVEYQQIISAQECSVHGGVEIETIMIDLSQSPRKFISYICMLAQLYFKILKIEEIEDKFKEQRTKMICNMLFSMIEHCDVKYYYYPIRALAEFFLQGESEKSLSKRLNSESLLKYKQYKQLLGRDLILFEFKKMNRGSSMSSSNQVQGYGYLYSDTLSEIRKVLSRLEHTQNLDCYEFEQQIATLQPEELHEIEIQEGYSDGEQKGYKQTHYYKDFQLGRFVAYSSKDKHGIQAIQQYPKLALLAYDVLSPYIEIFNNHIISFTQLCIDNNIIISEFSESIQTLADQLHKKIKLCSGGSVGREIVLNFFLRDYQRNISKKVSMNGQSLNEVVPGTQLKIEEYIKHLRKLRAHLNKEEIVFIIDFLLQVCKHSQIFDDIAISMGTHLFSDMYQKTNQRMDTIIKQNQGQSDLLYVNFEIRFQILMKSFQQMKIQQLNGQKVSLDIQLDQVKQILENLMYVDKIEIISNSWPLYFVSAMFLNVDQMNFEHDGQGIHFYGVIKNLFDIICKYLQNLKDQSNQIQQPMLHYFRLRNLINTYTLILRYSLCFPTPDDEKTTSSQYNHTQSPKSHNYTTSQHTSQGTHQSTTHGLASQMTQMNLENDQFEKCFIIKRQKRCNFCGEQLPLPKKFTFDRKCKKCTVKNSTFIFPARFMCNMCHESSELDLYKSTQDQIPLENLKGAKILSSKCFMDLIQDIISKGFGLAIQDLRDPQNEKFYFKMDIPCLKKVQQRDNLYSWMMIHLLNRLLKVLELMIAHDIDINGDLEFKFGEIVKRKHELVDSFKLTKSRINQNEKSFKLLEKRLRSNR</sequence>
<feature type="compositionally biased region" description="Low complexity" evidence="1">
    <location>
        <begin position="835"/>
        <end position="851"/>
    </location>
</feature>
<dbReference type="EMBL" id="CCKQ01007943">
    <property type="protein sequence ID" value="CDW79384.1"/>
    <property type="molecule type" value="Genomic_DNA"/>
</dbReference>
<protein>
    <submittedName>
        <fullName evidence="2">Uncharacterized protein</fullName>
    </submittedName>
</protein>
<evidence type="ECO:0000313" key="3">
    <source>
        <dbReference type="Proteomes" id="UP000039865"/>
    </source>
</evidence>